<dbReference type="Proteomes" id="UP000887574">
    <property type="component" value="Unplaced"/>
</dbReference>
<dbReference type="WBParaSite" id="jg21903.2">
    <property type="protein sequence ID" value="jg21903.2"/>
    <property type="gene ID" value="jg21903"/>
</dbReference>
<accession>A0A915DNM5</accession>
<reference evidence="3" key="1">
    <citation type="submission" date="2022-11" db="UniProtKB">
        <authorList>
            <consortium name="WormBaseParasite"/>
        </authorList>
    </citation>
    <scope>IDENTIFICATION</scope>
</reference>
<sequence>MLRYTVFAVIFSLHSCFGIEDIIRTSPLYSLTTFPELITSSSPLSTTTNSLNCQSISRQYDPQSKVEDFSQSSISTSSSTISTTTSQTTTLQTSSSATMAILKTTLTSNSSSTTLSLNELTSSVLQQLFDPLTLHCNISTPFPSGLKMQQYAQCSSQKTAISHPVIGFVLTNTTAMIIFVLDVELLVQCVNAMRHIDNAQSY</sequence>
<protein>
    <submittedName>
        <fullName evidence="3">Uncharacterized protein</fullName>
    </submittedName>
</protein>
<evidence type="ECO:0000313" key="3">
    <source>
        <dbReference type="WBParaSite" id="jg21903.2"/>
    </source>
</evidence>
<evidence type="ECO:0000313" key="2">
    <source>
        <dbReference type="Proteomes" id="UP000887574"/>
    </source>
</evidence>
<evidence type="ECO:0000256" key="1">
    <source>
        <dbReference type="SAM" id="SignalP"/>
    </source>
</evidence>
<feature type="signal peptide" evidence="1">
    <location>
        <begin position="1"/>
        <end position="18"/>
    </location>
</feature>
<organism evidence="2 3">
    <name type="scientific">Ditylenchus dipsaci</name>
    <dbReference type="NCBI Taxonomy" id="166011"/>
    <lineage>
        <taxon>Eukaryota</taxon>
        <taxon>Metazoa</taxon>
        <taxon>Ecdysozoa</taxon>
        <taxon>Nematoda</taxon>
        <taxon>Chromadorea</taxon>
        <taxon>Rhabditida</taxon>
        <taxon>Tylenchina</taxon>
        <taxon>Tylenchomorpha</taxon>
        <taxon>Sphaerularioidea</taxon>
        <taxon>Anguinidae</taxon>
        <taxon>Anguininae</taxon>
        <taxon>Ditylenchus</taxon>
    </lineage>
</organism>
<dbReference type="AlphaFoldDB" id="A0A915DNM5"/>
<keyword evidence="2" id="KW-1185">Reference proteome</keyword>
<name>A0A915DNM5_9BILA</name>
<keyword evidence="1" id="KW-0732">Signal</keyword>
<feature type="chain" id="PRO_5037356199" evidence="1">
    <location>
        <begin position="19"/>
        <end position="202"/>
    </location>
</feature>
<proteinExistence type="predicted"/>